<evidence type="ECO:0000313" key="1">
    <source>
        <dbReference type="EMBL" id="OAT27153.1"/>
    </source>
</evidence>
<evidence type="ECO:0000313" key="2">
    <source>
        <dbReference type="Proteomes" id="UP000078407"/>
    </source>
</evidence>
<reference evidence="1 2" key="1">
    <citation type="submission" date="2016-04" db="EMBL/GenBank/DDBJ databases">
        <title>ATOL: Assembling a taxonomically balanced genome-scale reconstruction of the evolutionary history of the Enterobacteriaceae.</title>
        <authorList>
            <person name="Plunkett G.III."/>
            <person name="Neeno-Eckwall E.C."/>
            <person name="Glasner J.D."/>
            <person name="Perna N.T."/>
        </authorList>
    </citation>
    <scope>NUCLEOTIDE SEQUENCE [LARGE SCALE GENOMIC DNA]</scope>
    <source>
        <strain evidence="1 2">ATCC 51602</strain>
    </source>
</reference>
<organism evidence="1 2">
    <name type="scientific">Buttiauxella ferragutiae ATCC 51602</name>
    <dbReference type="NCBI Taxonomy" id="1354252"/>
    <lineage>
        <taxon>Bacteria</taxon>
        <taxon>Pseudomonadati</taxon>
        <taxon>Pseudomonadota</taxon>
        <taxon>Gammaproteobacteria</taxon>
        <taxon>Enterobacterales</taxon>
        <taxon>Enterobacteriaceae</taxon>
        <taxon>Buttiauxella</taxon>
    </lineage>
</organism>
<accession>A0ABX2W7T5</accession>
<dbReference type="SUPFAM" id="SSF46894">
    <property type="entry name" value="C-terminal effector domain of the bipartite response regulators"/>
    <property type="match status" value="1"/>
</dbReference>
<dbReference type="Gene3D" id="1.10.10.10">
    <property type="entry name" value="Winged helix-like DNA-binding domain superfamily/Winged helix DNA-binding domain"/>
    <property type="match status" value="1"/>
</dbReference>
<proteinExistence type="predicted"/>
<sequence length="243" mass="27569">MANLYSSTTLIVFDRLEYLQQKNHAEPLAQPLDLILVTTDSWLALALTQHFFKSQHTQVCASLKEVEAWLEQIPLPRIFLDLDGVNEAPLDMLNTIRQWQKTWPQLNITQLTACRCVSAVKLINAASRFPVVERWQEITNLVNRLTQQQSLQELSSSSDLSSSTLFSNREWNILLGVAQGESLKAIAVKLNKPYHYVVYTLGRIAARLDLENNKSLIHLLNKMSPAIELKQTEVLTKALSSET</sequence>
<dbReference type="EMBL" id="LXEQ01000040">
    <property type="protein sequence ID" value="OAT27153.1"/>
    <property type="molecule type" value="Genomic_DNA"/>
</dbReference>
<comment type="caution">
    <text evidence="1">The sequence shown here is derived from an EMBL/GenBank/DDBJ whole genome shotgun (WGS) entry which is preliminary data.</text>
</comment>
<dbReference type="InterPro" id="IPR016032">
    <property type="entry name" value="Sig_transdc_resp-reg_C-effctor"/>
</dbReference>
<name>A0ABX2W7T5_9ENTR</name>
<gene>
    <name evidence="1" type="ORF">M976_02442</name>
</gene>
<dbReference type="InterPro" id="IPR036388">
    <property type="entry name" value="WH-like_DNA-bd_sf"/>
</dbReference>
<dbReference type="RefSeq" id="WP_064545136.1">
    <property type="nucleotide sequence ID" value="NZ_LXEQ01000040.1"/>
</dbReference>
<protein>
    <submittedName>
        <fullName evidence="1">Transcriptional regulator of fimbriae expression</fullName>
    </submittedName>
</protein>
<keyword evidence="2" id="KW-1185">Reference proteome</keyword>
<dbReference type="Proteomes" id="UP000078407">
    <property type="component" value="Unassembled WGS sequence"/>
</dbReference>